<accession>A0ABQ4V597</accession>
<evidence type="ECO:0000313" key="10">
    <source>
        <dbReference type="EMBL" id="GJF10311.1"/>
    </source>
</evidence>
<dbReference type="CDD" id="cd06185">
    <property type="entry name" value="PDR_like"/>
    <property type="match status" value="1"/>
</dbReference>
<dbReference type="InterPro" id="IPR036010">
    <property type="entry name" value="2Fe-2S_ferredoxin-like_sf"/>
</dbReference>
<dbReference type="PROSITE" id="PS51384">
    <property type="entry name" value="FAD_FR"/>
    <property type="match status" value="1"/>
</dbReference>
<evidence type="ECO:0000256" key="2">
    <source>
        <dbReference type="ARBA" id="ARBA00022630"/>
    </source>
</evidence>
<dbReference type="Gene3D" id="3.40.50.80">
    <property type="entry name" value="Nucleotide-binding domain of ferredoxin-NADP reductase (FNR) module"/>
    <property type="match status" value="1"/>
</dbReference>
<evidence type="ECO:0000256" key="6">
    <source>
        <dbReference type="ARBA" id="ARBA00023004"/>
    </source>
</evidence>
<dbReference type="InterPro" id="IPR006058">
    <property type="entry name" value="2Fe2S_fd_BS"/>
</dbReference>
<organism evidence="10 11">
    <name type="scientific">Mycolicibacterium cyprinidarum</name>
    <dbReference type="NCBI Taxonomy" id="2860311"/>
    <lineage>
        <taxon>Bacteria</taxon>
        <taxon>Bacillati</taxon>
        <taxon>Actinomycetota</taxon>
        <taxon>Actinomycetes</taxon>
        <taxon>Mycobacteriales</taxon>
        <taxon>Mycobacteriaceae</taxon>
        <taxon>Mycolicibacterium</taxon>
    </lineage>
</organism>
<keyword evidence="2" id="KW-0285">Flavoprotein</keyword>
<evidence type="ECO:0000259" key="9">
    <source>
        <dbReference type="PROSITE" id="PS51384"/>
    </source>
</evidence>
<sequence>MRLFQRYRQGYAKIPPSASGRTRHDPTLSLANAAISGMLAASAAARRIPAPTGGDSTIALTVERRRVVARDQDVIELTLAPAGGDALPRWYPGAHLDLHLPSGLVRQYSLCGPAGSAQRYRIAVRRIPEGGGGSIEIHDGLAEGATVYTHGPRNAFPLTVPGYGSPTRRLRFIAGGIGITPILPMLDLARRLRVDWSMVYTGRTPDSLPFIDEVAAFGANVEIRTDDTCGLPTATELLGQCSEGTAVYACGPAPMLTAIRAALVGRDDVELHFERFAAAPVVDGRPFQATATSSGEPIDVGAEETLLAALRRAGVNAPYSCQQGFCGTCRTRVLAGEVDHRDTLLTEPERAAGMMLTCVSRAARESSLTLDL</sequence>
<keyword evidence="11" id="KW-1185">Reference proteome</keyword>
<dbReference type="SUPFAM" id="SSF63380">
    <property type="entry name" value="Riboflavin synthase domain-like"/>
    <property type="match status" value="1"/>
</dbReference>
<dbReference type="EMBL" id="BPRH01000648">
    <property type="protein sequence ID" value="GJF10311.1"/>
    <property type="molecule type" value="Genomic_DNA"/>
</dbReference>
<dbReference type="Gene3D" id="2.40.30.10">
    <property type="entry name" value="Translation factors"/>
    <property type="match status" value="1"/>
</dbReference>
<feature type="domain" description="2Fe-2S ferredoxin-type" evidence="8">
    <location>
        <begin position="287"/>
        <end position="372"/>
    </location>
</feature>
<dbReference type="PANTHER" id="PTHR47354:SF1">
    <property type="entry name" value="CARNITINE MONOOXYGENASE REDUCTASE SUBUNIT"/>
    <property type="match status" value="1"/>
</dbReference>
<comment type="cofactor">
    <cofactor evidence="1">
        <name>FAD</name>
        <dbReference type="ChEBI" id="CHEBI:57692"/>
    </cofactor>
</comment>
<reference evidence="10 11" key="1">
    <citation type="submission" date="2021-08" db="EMBL/GenBank/DDBJ databases">
        <title>Draft genome sequence of Mycolicibacterium sp. NGTWS1702 strain.</title>
        <authorList>
            <person name="Matsumoto M."/>
            <person name="Tang B.C.C."/>
            <person name="Machida Y."/>
            <person name="Matoyama H."/>
            <person name="Kishihara T."/>
            <person name="Sato S."/>
            <person name="Kondo I."/>
            <person name="Sano M."/>
            <person name="Kato G."/>
        </authorList>
    </citation>
    <scope>NUCLEOTIDE SEQUENCE [LARGE SCALE GENOMIC DNA]</scope>
    <source>
        <strain evidence="10 11">NGTWSNA01</strain>
    </source>
</reference>
<dbReference type="CDD" id="cd00207">
    <property type="entry name" value="fer2"/>
    <property type="match status" value="1"/>
</dbReference>
<dbReference type="PROSITE" id="PS00197">
    <property type="entry name" value="2FE2S_FER_1"/>
    <property type="match status" value="1"/>
</dbReference>
<dbReference type="InterPro" id="IPR017938">
    <property type="entry name" value="Riboflavin_synthase-like_b-brl"/>
</dbReference>
<evidence type="ECO:0000313" key="11">
    <source>
        <dbReference type="Proteomes" id="UP001060504"/>
    </source>
</evidence>
<keyword evidence="7" id="KW-0411">Iron-sulfur</keyword>
<name>A0ABQ4V597_9MYCO</name>
<dbReference type="SUPFAM" id="SSF54292">
    <property type="entry name" value="2Fe-2S ferredoxin-like"/>
    <property type="match status" value="1"/>
</dbReference>
<evidence type="ECO:0000256" key="1">
    <source>
        <dbReference type="ARBA" id="ARBA00001974"/>
    </source>
</evidence>
<keyword evidence="4" id="KW-0479">Metal-binding</keyword>
<dbReference type="InterPro" id="IPR012675">
    <property type="entry name" value="Beta-grasp_dom_sf"/>
</dbReference>
<evidence type="ECO:0000259" key="8">
    <source>
        <dbReference type="PROSITE" id="PS51085"/>
    </source>
</evidence>
<dbReference type="Pfam" id="PF00111">
    <property type="entry name" value="Fer2"/>
    <property type="match status" value="1"/>
</dbReference>
<proteinExistence type="predicted"/>
<evidence type="ECO:0000256" key="7">
    <source>
        <dbReference type="ARBA" id="ARBA00023014"/>
    </source>
</evidence>
<dbReference type="InterPro" id="IPR017927">
    <property type="entry name" value="FAD-bd_FR_type"/>
</dbReference>
<keyword evidence="5" id="KW-0560">Oxidoreductase</keyword>
<evidence type="ECO:0000256" key="5">
    <source>
        <dbReference type="ARBA" id="ARBA00023002"/>
    </source>
</evidence>
<dbReference type="PRINTS" id="PR00409">
    <property type="entry name" value="PHDIOXRDTASE"/>
</dbReference>
<dbReference type="InterPro" id="IPR050415">
    <property type="entry name" value="MRET"/>
</dbReference>
<dbReference type="PANTHER" id="PTHR47354">
    <property type="entry name" value="NADH OXIDOREDUCTASE HCR"/>
    <property type="match status" value="1"/>
</dbReference>
<dbReference type="Proteomes" id="UP001060504">
    <property type="component" value="Unassembled WGS sequence"/>
</dbReference>
<dbReference type="SUPFAM" id="SSF52343">
    <property type="entry name" value="Ferredoxin reductase-like, C-terminal NADP-linked domain"/>
    <property type="match status" value="1"/>
</dbReference>
<keyword evidence="6" id="KW-0408">Iron</keyword>
<keyword evidence="3" id="KW-0001">2Fe-2S</keyword>
<evidence type="ECO:0000256" key="4">
    <source>
        <dbReference type="ARBA" id="ARBA00022723"/>
    </source>
</evidence>
<dbReference type="InterPro" id="IPR039261">
    <property type="entry name" value="FNR_nucleotide-bd"/>
</dbReference>
<protein>
    <submittedName>
        <fullName evidence="10">Ferredoxin</fullName>
    </submittedName>
</protein>
<dbReference type="InterPro" id="IPR001041">
    <property type="entry name" value="2Fe-2S_ferredoxin-type"/>
</dbReference>
<evidence type="ECO:0000256" key="3">
    <source>
        <dbReference type="ARBA" id="ARBA00022714"/>
    </source>
</evidence>
<comment type="caution">
    <text evidence="10">The sequence shown here is derived from an EMBL/GenBank/DDBJ whole genome shotgun (WGS) entry which is preliminary data.</text>
</comment>
<feature type="domain" description="FAD-binding FR-type" evidence="9">
    <location>
        <begin position="55"/>
        <end position="159"/>
    </location>
</feature>
<dbReference type="Gene3D" id="3.10.20.30">
    <property type="match status" value="1"/>
</dbReference>
<dbReference type="PROSITE" id="PS51085">
    <property type="entry name" value="2FE2S_FER_2"/>
    <property type="match status" value="1"/>
</dbReference>
<gene>
    <name evidence="10" type="ORF">NGTWS1702_05880</name>
</gene>